<proteinExistence type="predicted"/>
<organism evidence="1 2">
    <name type="scientific">Gemmata algarum</name>
    <dbReference type="NCBI Taxonomy" id="2975278"/>
    <lineage>
        <taxon>Bacteria</taxon>
        <taxon>Pseudomonadati</taxon>
        <taxon>Planctomycetota</taxon>
        <taxon>Planctomycetia</taxon>
        <taxon>Gemmatales</taxon>
        <taxon>Gemmataceae</taxon>
        <taxon>Gemmata</taxon>
    </lineage>
</organism>
<comment type="caution">
    <text evidence="1">The sequence shown here is derived from an EMBL/GenBank/DDBJ whole genome shotgun (WGS) entry which is preliminary data.</text>
</comment>
<name>A0ABU5F883_9BACT</name>
<dbReference type="Gene3D" id="3.40.1350.10">
    <property type="match status" value="1"/>
</dbReference>
<dbReference type="EMBL" id="JAXBLV010000245">
    <property type="protein sequence ID" value="MDY3563694.1"/>
    <property type="molecule type" value="Genomic_DNA"/>
</dbReference>
<evidence type="ECO:0000313" key="2">
    <source>
        <dbReference type="Proteomes" id="UP001272242"/>
    </source>
</evidence>
<evidence type="ECO:0000313" key="1">
    <source>
        <dbReference type="EMBL" id="MDY3563694.1"/>
    </source>
</evidence>
<dbReference type="InterPro" id="IPR011856">
    <property type="entry name" value="tRNA_endonuc-like_dom_sf"/>
</dbReference>
<keyword evidence="2" id="KW-1185">Reference proteome</keyword>
<dbReference type="SUPFAM" id="SSF52980">
    <property type="entry name" value="Restriction endonuclease-like"/>
    <property type="match status" value="1"/>
</dbReference>
<evidence type="ECO:0008006" key="3">
    <source>
        <dbReference type="Google" id="ProtNLM"/>
    </source>
</evidence>
<reference evidence="2" key="1">
    <citation type="journal article" date="2023" name="Mar. Drugs">
        <title>Gemmata algarum, a Novel Planctomycete Isolated from an Algal Mat, Displays Antimicrobial Activity.</title>
        <authorList>
            <person name="Kumar G."/>
            <person name="Kallscheuer N."/>
            <person name="Kashif M."/>
            <person name="Ahamad S."/>
            <person name="Jagadeeshwari U."/>
            <person name="Pannikurungottu S."/>
            <person name="Haufschild T."/>
            <person name="Kabuu M."/>
            <person name="Sasikala C."/>
            <person name="Jogler C."/>
            <person name="Ramana C."/>
        </authorList>
    </citation>
    <scope>NUCLEOTIDE SEQUENCE [LARGE SCALE GENOMIC DNA]</scope>
    <source>
        <strain evidence="2">JC673</strain>
    </source>
</reference>
<gene>
    <name evidence="1" type="ORF">R5W23_005310</name>
</gene>
<dbReference type="RefSeq" id="WP_320689844.1">
    <property type="nucleotide sequence ID" value="NZ_JAXBLV010000245.1"/>
</dbReference>
<sequence length="139" mass="15255">MPAKNMYHDAVIDALRADGWTITHDPLSLKVGDRILHVDLGAERLPIGAERGEEKIAVEVQSFAGPSPVADLQQALGQFTLYRLVLAEQQPERVLFLALPQFAYDGIMSEELGAIVLAGAHLRALVFDPAAREVVRWIS</sequence>
<dbReference type="InterPro" id="IPR014919">
    <property type="entry name" value="XisH"/>
</dbReference>
<protein>
    <recommendedName>
        <fullName evidence="3">Fatty-acid synthase</fullName>
    </recommendedName>
</protein>
<dbReference type="Pfam" id="PF08814">
    <property type="entry name" value="XisH"/>
    <property type="match status" value="1"/>
</dbReference>
<dbReference type="Proteomes" id="UP001272242">
    <property type="component" value="Unassembled WGS sequence"/>
</dbReference>
<accession>A0ABU5F883</accession>
<dbReference type="CDD" id="cd22366">
    <property type="entry name" value="XisH-like"/>
    <property type="match status" value="1"/>
</dbReference>
<dbReference type="InterPro" id="IPR011335">
    <property type="entry name" value="Restrct_endonuc-II-like"/>
</dbReference>